<name>A0A9J5Z2R0_SOLCO</name>
<accession>A0A9J5Z2R0</accession>
<sequence>MFVWGREAVLLVLRSRNGRDDTCLIPPRQVSLNPTETKEMRKYKKMKRRVCRDGKQLPLKSFNKPQKVREEEQSCYTGLGTYTTVE</sequence>
<organism evidence="1 2">
    <name type="scientific">Solanum commersonii</name>
    <name type="common">Commerson's wild potato</name>
    <name type="synonym">Commerson's nightshade</name>
    <dbReference type="NCBI Taxonomy" id="4109"/>
    <lineage>
        <taxon>Eukaryota</taxon>
        <taxon>Viridiplantae</taxon>
        <taxon>Streptophyta</taxon>
        <taxon>Embryophyta</taxon>
        <taxon>Tracheophyta</taxon>
        <taxon>Spermatophyta</taxon>
        <taxon>Magnoliopsida</taxon>
        <taxon>eudicotyledons</taxon>
        <taxon>Gunneridae</taxon>
        <taxon>Pentapetalae</taxon>
        <taxon>asterids</taxon>
        <taxon>lamiids</taxon>
        <taxon>Solanales</taxon>
        <taxon>Solanaceae</taxon>
        <taxon>Solanoideae</taxon>
        <taxon>Solaneae</taxon>
        <taxon>Solanum</taxon>
    </lineage>
</organism>
<keyword evidence="2" id="KW-1185">Reference proteome</keyword>
<protein>
    <submittedName>
        <fullName evidence="1">Uncharacterized protein</fullName>
    </submittedName>
</protein>
<dbReference type="EMBL" id="JACXVP010000005">
    <property type="protein sequence ID" value="KAG5605358.1"/>
    <property type="molecule type" value="Genomic_DNA"/>
</dbReference>
<comment type="caution">
    <text evidence="1">The sequence shown here is derived from an EMBL/GenBank/DDBJ whole genome shotgun (WGS) entry which is preliminary data.</text>
</comment>
<dbReference type="AlphaFoldDB" id="A0A9J5Z2R0"/>
<evidence type="ECO:0000313" key="1">
    <source>
        <dbReference type="EMBL" id="KAG5605358.1"/>
    </source>
</evidence>
<evidence type="ECO:0000313" key="2">
    <source>
        <dbReference type="Proteomes" id="UP000824120"/>
    </source>
</evidence>
<dbReference type="Proteomes" id="UP000824120">
    <property type="component" value="Chromosome 5"/>
</dbReference>
<gene>
    <name evidence="1" type="ORF">H5410_026850</name>
</gene>
<reference evidence="1 2" key="1">
    <citation type="submission" date="2020-09" db="EMBL/GenBank/DDBJ databases">
        <title>De no assembly of potato wild relative species, Solanum commersonii.</title>
        <authorList>
            <person name="Cho K."/>
        </authorList>
    </citation>
    <scope>NUCLEOTIDE SEQUENCE [LARGE SCALE GENOMIC DNA]</scope>
    <source>
        <strain evidence="1">LZ3.2</strain>
        <tissue evidence="1">Leaf</tissue>
    </source>
</reference>
<proteinExistence type="predicted"/>